<evidence type="ECO:0000313" key="5">
    <source>
        <dbReference type="Proteomes" id="UP000094795"/>
    </source>
</evidence>
<dbReference type="RefSeq" id="WP_066184676.1">
    <property type="nucleotide sequence ID" value="NZ_LQZT01000050.1"/>
</dbReference>
<keyword evidence="2" id="KW-0576">Peroxisome</keyword>
<keyword evidence="3" id="KW-0413">Isomerase</keyword>
<protein>
    <submittedName>
        <fullName evidence="4">Enoyl-CoA hydratase</fullName>
    </submittedName>
</protein>
<dbReference type="SUPFAM" id="SSF52096">
    <property type="entry name" value="ClpP/crotonase"/>
    <property type="match status" value="1"/>
</dbReference>
<dbReference type="OrthoDB" id="9797151at2"/>
<name>A0A1C1YQI8_9HYPH</name>
<dbReference type="Gene3D" id="3.90.226.10">
    <property type="entry name" value="2-enoyl-CoA Hydratase, Chain A, domain 1"/>
    <property type="match status" value="1"/>
</dbReference>
<dbReference type="Pfam" id="PF00378">
    <property type="entry name" value="ECH_1"/>
    <property type="match status" value="1"/>
</dbReference>
<evidence type="ECO:0000256" key="3">
    <source>
        <dbReference type="ARBA" id="ARBA00023235"/>
    </source>
</evidence>
<evidence type="ECO:0000313" key="4">
    <source>
        <dbReference type="EMBL" id="OCW55676.1"/>
    </source>
</evidence>
<accession>A0A1C1YQI8</accession>
<evidence type="ECO:0000256" key="2">
    <source>
        <dbReference type="ARBA" id="ARBA00023140"/>
    </source>
</evidence>
<dbReference type="InterPro" id="IPR051053">
    <property type="entry name" value="ECH/Chromodomain_protein"/>
</dbReference>
<dbReference type="PANTHER" id="PTHR43684">
    <property type="match status" value="1"/>
</dbReference>
<comment type="caution">
    <text evidence="4">The sequence shown here is derived from an EMBL/GenBank/DDBJ whole genome shotgun (WGS) entry which is preliminary data.</text>
</comment>
<evidence type="ECO:0000256" key="1">
    <source>
        <dbReference type="ARBA" id="ARBA00004275"/>
    </source>
</evidence>
<dbReference type="GO" id="GO:0004165">
    <property type="term" value="F:delta(3)-delta(2)-enoyl-CoA isomerase activity"/>
    <property type="evidence" value="ECO:0007669"/>
    <property type="project" value="UniProtKB-ARBA"/>
</dbReference>
<dbReference type="InterPro" id="IPR001753">
    <property type="entry name" value="Enoyl-CoA_hydra/iso"/>
</dbReference>
<reference evidence="4 5" key="1">
    <citation type="submission" date="2015-12" db="EMBL/GenBank/DDBJ databases">
        <authorList>
            <person name="Shamseldin A."/>
            <person name="Moawad H."/>
            <person name="Abd El-Rahim W.M."/>
            <person name="Sadowsky M.J."/>
        </authorList>
    </citation>
    <scope>NUCLEOTIDE SEQUENCE [LARGE SCALE GENOMIC DNA]</scope>
    <source>
        <strain evidence="4 5">JC234</strain>
    </source>
</reference>
<organism evidence="4 5">
    <name type="scientific">Hoeflea olei</name>
    <dbReference type="NCBI Taxonomy" id="1480615"/>
    <lineage>
        <taxon>Bacteria</taxon>
        <taxon>Pseudomonadati</taxon>
        <taxon>Pseudomonadota</taxon>
        <taxon>Alphaproteobacteria</taxon>
        <taxon>Hyphomicrobiales</taxon>
        <taxon>Rhizobiaceae</taxon>
        <taxon>Hoeflea</taxon>
    </lineage>
</organism>
<sequence>MTDHILTERAGDAGALNVIRFNRPDKKNAITRAMYQAMAEALTDGEADASVRAHVMLGTPGAFSSGNDLQDFMAVAMGASNGAEVTDFLLALARLTKPLVSGVDGLAIGIGTTIQMHCDLTFATPGSRFHTPFVDLALVPEAGSSLLAPAIMGHQKAFALLAAGHPFSAEEAECAGLIFRVVDADALESAVFEAASALAAKPPQALAIARRLVKPDPETVVARIREEGALFASQLKSAEALAAFQAFMARKK</sequence>
<dbReference type="AlphaFoldDB" id="A0A1C1YQI8"/>
<gene>
    <name evidence="4" type="ORF">AWJ14_06290</name>
</gene>
<dbReference type="EMBL" id="LQZT01000050">
    <property type="protein sequence ID" value="OCW55676.1"/>
    <property type="molecule type" value="Genomic_DNA"/>
</dbReference>
<proteinExistence type="predicted"/>
<dbReference type="NCBIfam" id="NF004681">
    <property type="entry name" value="PRK06023.1"/>
    <property type="match status" value="1"/>
</dbReference>
<comment type="subcellular location">
    <subcellularLocation>
        <location evidence="1">Peroxisome</location>
    </subcellularLocation>
</comment>
<dbReference type="InterPro" id="IPR029045">
    <property type="entry name" value="ClpP/crotonase-like_dom_sf"/>
</dbReference>
<dbReference type="Proteomes" id="UP000094795">
    <property type="component" value="Unassembled WGS sequence"/>
</dbReference>
<dbReference type="STRING" id="1480615.AWJ14_06290"/>
<dbReference type="PANTHER" id="PTHR43684:SF1">
    <property type="entry name" value="ENOYL-COA DELTA ISOMERASE 2"/>
    <property type="match status" value="1"/>
</dbReference>
<keyword evidence="5" id="KW-1185">Reference proteome</keyword>
<dbReference type="CDD" id="cd06558">
    <property type="entry name" value="crotonase-like"/>
    <property type="match status" value="1"/>
</dbReference>